<evidence type="ECO:0000259" key="1">
    <source>
        <dbReference type="Pfam" id="PF15919"/>
    </source>
</evidence>
<dbReference type="InterPro" id="IPR035069">
    <property type="entry name" value="TTHA1013/TTHA0281-like"/>
</dbReference>
<dbReference type="AlphaFoldDB" id="A0A1F6D9P7"/>
<organism evidence="2 3">
    <name type="scientific">Candidatus Kaiserbacteria bacterium RIFCSPHIGHO2_01_FULL_55_17</name>
    <dbReference type="NCBI Taxonomy" id="1798484"/>
    <lineage>
        <taxon>Bacteria</taxon>
        <taxon>Candidatus Kaiseribacteriota</taxon>
    </lineage>
</organism>
<proteinExistence type="predicted"/>
<dbReference type="InterPro" id="IPR051404">
    <property type="entry name" value="TA_system_antitoxin"/>
</dbReference>
<dbReference type="PANTHER" id="PTHR34504:SF2">
    <property type="entry name" value="UPF0150 PROTEIN SSL0259"/>
    <property type="match status" value="1"/>
</dbReference>
<reference evidence="2 3" key="1">
    <citation type="journal article" date="2016" name="Nat. Commun.">
        <title>Thousands of microbial genomes shed light on interconnected biogeochemical processes in an aquifer system.</title>
        <authorList>
            <person name="Anantharaman K."/>
            <person name="Brown C.T."/>
            <person name="Hug L.A."/>
            <person name="Sharon I."/>
            <person name="Castelle C.J."/>
            <person name="Probst A.J."/>
            <person name="Thomas B.C."/>
            <person name="Singh A."/>
            <person name="Wilkins M.J."/>
            <person name="Karaoz U."/>
            <person name="Brodie E.L."/>
            <person name="Williams K.H."/>
            <person name="Hubbard S.S."/>
            <person name="Banfield J.F."/>
        </authorList>
    </citation>
    <scope>NUCLEOTIDE SEQUENCE [LARGE SCALE GENOMIC DNA]</scope>
</reference>
<feature type="domain" description="HicB-like antitoxin of toxin-antitoxin system" evidence="1">
    <location>
        <begin position="6"/>
        <end position="62"/>
    </location>
</feature>
<evidence type="ECO:0000313" key="2">
    <source>
        <dbReference type="EMBL" id="OGG58164.1"/>
    </source>
</evidence>
<comment type="caution">
    <text evidence="2">The sequence shown here is derived from an EMBL/GenBank/DDBJ whole genome shotgun (WGS) entry which is preliminary data.</text>
</comment>
<dbReference type="PANTHER" id="PTHR34504">
    <property type="entry name" value="ANTITOXIN HICB"/>
    <property type="match status" value="1"/>
</dbReference>
<dbReference type="Proteomes" id="UP000177958">
    <property type="component" value="Unassembled WGS sequence"/>
</dbReference>
<dbReference type="EMBL" id="MFKX01000006">
    <property type="protein sequence ID" value="OGG58164.1"/>
    <property type="molecule type" value="Genomic_DNA"/>
</dbReference>
<dbReference type="Gene3D" id="3.30.160.250">
    <property type="match status" value="1"/>
</dbReference>
<sequence>MKVLNYTVKIHAAEEGGFWAEVPALPGCLTQGETLDEVIAMAKDAIVGYLASLVKHGQKIPLEEKRTLVGTLDVQVRAPARA</sequence>
<dbReference type="Pfam" id="PF15919">
    <property type="entry name" value="HicB_lk_antitox"/>
    <property type="match status" value="1"/>
</dbReference>
<protein>
    <recommendedName>
        <fullName evidence="1">HicB-like antitoxin of toxin-antitoxin system domain-containing protein</fullName>
    </recommendedName>
</protein>
<evidence type="ECO:0000313" key="3">
    <source>
        <dbReference type="Proteomes" id="UP000177958"/>
    </source>
</evidence>
<gene>
    <name evidence="2" type="ORF">A2853_01455</name>
</gene>
<name>A0A1F6D9P7_9BACT</name>
<accession>A0A1F6D9P7</accession>
<dbReference type="SUPFAM" id="SSF143100">
    <property type="entry name" value="TTHA1013/TTHA0281-like"/>
    <property type="match status" value="1"/>
</dbReference>
<dbReference type="InterPro" id="IPR031807">
    <property type="entry name" value="HicB-like"/>
</dbReference>